<evidence type="ECO:0000256" key="3">
    <source>
        <dbReference type="ARBA" id="ARBA00022475"/>
    </source>
</evidence>
<evidence type="ECO:0000259" key="8">
    <source>
        <dbReference type="Pfam" id="PF04239"/>
    </source>
</evidence>
<evidence type="ECO:0000313" key="10">
    <source>
        <dbReference type="Proteomes" id="UP000657931"/>
    </source>
</evidence>
<keyword evidence="4 7" id="KW-0812">Transmembrane</keyword>
<protein>
    <submittedName>
        <fullName evidence="9">DUF421 domain-containing protein</fullName>
    </submittedName>
</protein>
<dbReference type="Proteomes" id="UP000657931">
    <property type="component" value="Unassembled WGS sequence"/>
</dbReference>
<accession>A0ABR8QJM3</accession>
<comment type="similarity">
    <text evidence="2">Belongs to the UPF0702 family.</text>
</comment>
<proteinExistence type="inferred from homology"/>
<organism evidence="9 10">
    <name type="scientific">Cytobacillus stercorigallinarum</name>
    <dbReference type="NCBI Taxonomy" id="2762240"/>
    <lineage>
        <taxon>Bacteria</taxon>
        <taxon>Bacillati</taxon>
        <taxon>Bacillota</taxon>
        <taxon>Bacilli</taxon>
        <taxon>Bacillales</taxon>
        <taxon>Bacillaceae</taxon>
        <taxon>Cytobacillus</taxon>
    </lineage>
</organism>
<feature type="domain" description="YetF C-terminal" evidence="8">
    <location>
        <begin position="82"/>
        <end position="207"/>
    </location>
</feature>
<dbReference type="Gene3D" id="3.30.240.20">
    <property type="entry name" value="bsu07140 like domains"/>
    <property type="match status" value="2"/>
</dbReference>
<dbReference type="InterPro" id="IPR023090">
    <property type="entry name" value="UPF0702_alpha/beta_dom_sf"/>
</dbReference>
<keyword evidence="5 7" id="KW-1133">Transmembrane helix</keyword>
<keyword evidence="3" id="KW-1003">Cell membrane</keyword>
<keyword evidence="6 7" id="KW-0472">Membrane</keyword>
<dbReference type="EMBL" id="JACSQT010000001">
    <property type="protein sequence ID" value="MBD7935719.1"/>
    <property type="molecule type" value="Genomic_DNA"/>
</dbReference>
<keyword evidence="10" id="KW-1185">Reference proteome</keyword>
<gene>
    <name evidence="9" type="ORF">H9655_01645</name>
</gene>
<feature type="transmembrane region" description="Helical" evidence="7">
    <location>
        <begin position="6"/>
        <end position="26"/>
    </location>
</feature>
<feature type="transmembrane region" description="Helical" evidence="7">
    <location>
        <begin position="63"/>
        <end position="81"/>
    </location>
</feature>
<evidence type="ECO:0000256" key="7">
    <source>
        <dbReference type="SAM" id="Phobius"/>
    </source>
</evidence>
<evidence type="ECO:0000256" key="4">
    <source>
        <dbReference type="ARBA" id="ARBA00022692"/>
    </source>
</evidence>
<evidence type="ECO:0000256" key="6">
    <source>
        <dbReference type="ARBA" id="ARBA00023136"/>
    </source>
</evidence>
<name>A0ABR8QJM3_9BACI</name>
<evidence type="ECO:0000256" key="2">
    <source>
        <dbReference type="ARBA" id="ARBA00006448"/>
    </source>
</evidence>
<evidence type="ECO:0000256" key="5">
    <source>
        <dbReference type="ARBA" id="ARBA00022989"/>
    </source>
</evidence>
<evidence type="ECO:0000256" key="1">
    <source>
        <dbReference type="ARBA" id="ARBA00004651"/>
    </source>
</evidence>
<sequence>MEEYLIVIFRTVLLYVLMTIIYRIMGKREIGELSILDLVISVMIAELAVVAIEKSDEKLFRNILPMLILMVVQIISAYWSLKSKKMRDFVDGKPVILINKGKIDEKAMKKLRYNLDDLLMQLREKDIALISDVEYAILEVSGSLSVIEKSNQSSQADLTPSFTLPLVMDGRINSENLTLINKNEEWLKKQLKEKGVYDISRVSLCSFENNTFYIDLIDEKSGEKLSE</sequence>
<comment type="subcellular location">
    <subcellularLocation>
        <location evidence="1">Cell membrane</location>
        <topology evidence="1">Multi-pass membrane protein</topology>
    </subcellularLocation>
</comment>
<dbReference type="PANTHER" id="PTHR34582:SF6">
    <property type="entry name" value="UPF0702 TRANSMEMBRANE PROTEIN YCAP"/>
    <property type="match status" value="1"/>
</dbReference>
<feature type="transmembrane region" description="Helical" evidence="7">
    <location>
        <begin position="33"/>
        <end position="51"/>
    </location>
</feature>
<dbReference type="InterPro" id="IPR007353">
    <property type="entry name" value="DUF421"/>
</dbReference>
<dbReference type="Pfam" id="PF04239">
    <property type="entry name" value="DUF421"/>
    <property type="match status" value="1"/>
</dbReference>
<reference evidence="9 10" key="1">
    <citation type="submission" date="2020-08" db="EMBL/GenBank/DDBJ databases">
        <title>A Genomic Blueprint of the Chicken Gut Microbiome.</title>
        <authorList>
            <person name="Gilroy R."/>
            <person name="Ravi A."/>
            <person name="Getino M."/>
            <person name="Pursley I."/>
            <person name="Horton D.L."/>
            <person name="Alikhan N.-F."/>
            <person name="Baker D."/>
            <person name="Gharbi K."/>
            <person name="Hall N."/>
            <person name="Watson M."/>
            <person name="Adriaenssens E.M."/>
            <person name="Foster-Nyarko E."/>
            <person name="Jarju S."/>
            <person name="Secka A."/>
            <person name="Antonio M."/>
            <person name="Oren A."/>
            <person name="Chaudhuri R."/>
            <person name="La Ragione R.M."/>
            <person name="Hildebrand F."/>
            <person name="Pallen M.J."/>
        </authorList>
    </citation>
    <scope>NUCLEOTIDE SEQUENCE [LARGE SCALE GENOMIC DNA]</scope>
    <source>
        <strain evidence="9 10">Sa5YUA1</strain>
    </source>
</reference>
<evidence type="ECO:0000313" key="9">
    <source>
        <dbReference type="EMBL" id="MBD7935719.1"/>
    </source>
</evidence>
<dbReference type="PANTHER" id="PTHR34582">
    <property type="entry name" value="UPF0702 TRANSMEMBRANE PROTEIN YCAP"/>
    <property type="match status" value="1"/>
</dbReference>
<comment type="caution">
    <text evidence="9">The sequence shown here is derived from an EMBL/GenBank/DDBJ whole genome shotgun (WGS) entry which is preliminary data.</text>
</comment>